<dbReference type="InterPro" id="IPR001841">
    <property type="entry name" value="Znf_RING"/>
</dbReference>
<dbReference type="Gene3D" id="3.30.40.10">
    <property type="entry name" value="Zinc/RING finger domain, C3HC4 (zinc finger)"/>
    <property type="match status" value="1"/>
</dbReference>
<dbReference type="GO" id="GO:0005680">
    <property type="term" value="C:anaphase-promoting complex"/>
    <property type="evidence" value="ECO:0007669"/>
    <property type="project" value="InterPro"/>
</dbReference>
<evidence type="ECO:0000256" key="1">
    <source>
        <dbReference type="ARBA" id="ARBA00013928"/>
    </source>
</evidence>
<evidence type="ECO:0000256" key="10">
    <source>
        <dbReference type="SAM" id="MobiDB-lite"/>
    </source>
</evidence>
<comment type="caution">
    <text evidence="12">The sequence shown here is derived from an EMBL/GenBank/DDBJ whole genome shotgun (WGS) entry which is preliminary data.</text>
</comment>
<dbReference type="InterPro" id="IPR024991">
    <property type="entry name" value="RING-H2_APC11"/>
</dbReference>
<keyword evidence="8" id="KW-0131">Cell cycle</keyword>
<dbReference type="EMBL" id="JAODAN010000011">
    <property type="protein sequence ID" value="KAK1921246.1"/>
    <property type="molecule type" value="Genomic_DNA"/>
</dbReference>
<protein>
    <recommendedName>
        <fullName evidence="1">Anaphase-promoting complex subunit 11</fullName>
    </recommendedName>
</protein>
<evidence type="ECO:0000259" key="11">
    <source>
        <dbReference type="PROSITE" id="PS50089"/>
    </source>
</evidence>
<keyword evidence="13" id="KW-1185">Reference proteome</keyword>
<dbReference type="GO" id="GO:0016874">
    <property type="term" value="F:ligase activity"/>
    <property type="evidence" value="ECO:0007669"/>
    <property type="project" value="UniProtKB-KW"/>
</dbReference>
<dbReference type="Pfam" id="PF12861">
    <property type="entry name" value="zf-ANAPC11"/>
    <property type="match status" value="1"/>
</dbReference>
<dbReference type="PROSITE" id="PS50089">
    <property type="entry name" value="ZF_RING_2"/>
    <property type="match status" value="1"/>
</dbReference>
<dbReference type="PANTHER" id="PTHR11210">
    <property type="entry name" value="RING BOX"/>
    <property type="match status" value="1"/>
</dbReference>
<evidence type="ECO:0000256" key="5">
    <source>
        <dbReference type="ARBA" id="ARBA00022776"/>
    </source>
</evidence>
<feature type="compositionally biased region" description="Basic and acidic residues" evidence="10">
    <location>
        <begin position="151"/>
        <end position="166"/>
    </location>
</feature>
<evidence type="ECO:0000256" key="4">
    <source>
        <dbReference type="ARBA" id="ARBA00022771"/>
    </source>
</evidence>
<dbReference type="GO" id="GO:0008270">
    <property type="term" value="F:zinc ion binding"/>
    <property type="evidence" value="ECO:0007669"/>
    <property type="project" value="UniProtKB-KW"/>
</dbReference>
<keyword evidence="6" id="KW-0833">Ubl conjugation pathway</keyword>
<keyword evidence="12" id="KW-0436">Ligase</keyword>
<evidence type="ECO:0000256" key="9">
    <source>
        <dbReference type="PROSITE-ProRule" id="PRU00175"/>
    </source>
</evidence>
<organism evidence="12 13">
    <name type="scientific">Papiliotrema laurentii</name>
    <name type="common">Cryptococcus laurentii</name>
    <dbReference type="NCBI Taxonomy" id="5418"/>
    <lineage>
        <taxon>Eukaryota</taxon>
        <taxon>Fungi</taxon>
        <taxon>Dikarya</taxon>
        <taxon>Basidiomycota</taxon>
        <taxon>Agaricomycotina</taxon>
        <taxon>Tremellomycetes</taxon>
        <taxon>Tremellales</taxon>
        <taxon>Rhynchogastremaceae</taxon>
        <taxon>Papiliotrema</taxon>
    </lineage>
</organism>
<feature type="region of interest" description="Disordered" evidence="10">
    <location>
        <begin position="100"/>
        <end position="166"/>
    </location>
</feature>
<gene>
    <name evidence="12" type="ORF">DB88DRAFT_500124</name>
</gene>
<evidence type="ECO:0000256" key="3">
    <source>
        <dbReference type="ARBA" id="ARBA00022723"/>
    </source>
</evidence>
<keyword evidence="2" id="KW-0132">Cell division</keyword>
<keyword evidence="5" id="KW-0498">Mitosis</keyword>
<dbReference type="GO" id="GO:0061630">
    <property type="term" value="F:ubiquitin protein ligase activity"/>
    <property type="evidence" value="ECO:0007669"/>
    <property type="project" value="InterPro"/>
</dbReference>
<reference evidence="12" key="1">
    <citation type="submission" date="2023-02" db="EMBL/GenBank/DDBJ databases">
        <title>Identification and recombinant expression of a fungal hydrolase from Papiliotrema laurentii that hydrolyzes apple cutin and clears colloidal polyester polyurethane.</title>
        <authorList>
            <consortium name="DOE Joint Genome Institute"/>
            <person name="Roman V.A."/>
            <person name="Bojanowski C."/>
            <person name="Crable B.R."/>
            <person name="Wagner D.N."/>
            <person name="Hung C.S."/>
            <person name="Nadeau L.J."/>
            <person name="Schratz L."/>
            <person name="Haridas S."/>
            <person name="Pangilinan J."/>
            <person name="Lipzen A."/>
            <person name="Na H."/>
            <person name="Yan M."/>
            <person name="Ng V."/>
            <person name="Grigoriev I.V."/>
            <person name="Spatafora J.W."/>
            <person name="Barlow D."/>
            <person name="Biffinger J."/>
            <person name="Kelley-Loughnane N."/>
            <person name="Varaljay V.A."/>
            <person name="Crookes-Goodson W.J."/>
        </authorList>
    </citation>
    <scope>NUCLEOTIDE SEQUENCE</scope>
    <source>
        <strain evidence="12">5307AH</strain>
    </source>
</reference>
<sequence>MKVTVKAYHAVAAWKWDTSSESHKLFKFASPDNDGYEDEDDEDDDEVCGICRQAFEGCCPDCKVPGDDCPLIWGECSHVFHMHCLLKWIDTESSKQQCPLDRRPWATADRKPDKLPTTVDGNPMPTLNPGPLDTSLRSEEDPFVRTRRHGSREMELTAEGSRTEQS</sequence>
<dbReference type="CDD" id="cd16456">
    <property type="entry name" value="RING-H2_APC11"/>
    <property type="match status" value="1"/>
</dbReference>
<dbReference type="GO" id="GO:0051301">
    <property type="term" value="P:cell division"/>
    <property type="evidence" value="ECO:0007669"/>
    <property type="project" value="UniProtKB-KW"/>
</dbReference>
<proteinExistence type="predicted"/>
<dbReference type="SUPFAM" id="SSF57850">
    <property type="entry name" value="RING/U-box"/>
    <property type="match status" value="1"/>
</dbReference>
<evidence type="ECO:0000256" key="7">
    <source>
        <dbReference type="ARBA" id="ARBA00022833"/>
    </source>
</evidence>
<dbReference type="GO" id="GO:0031145">
    <property type="term" value="P:anaphase-promoting complex-dependent catabolic process"/>
    <property type="evidence" value="ECO:0007669"/>
    <property type="project" value="InterPro"/>
</dbReference>
<dbReference type="Proteomes" id="UP001182556">
    <property type="component" value="Unassembled WGS sequence"/>
</dbReference>
<feature type="compositionally biased region" description="Basic and acidic residues" evidence="10">
    <location>
        <begin position="100"/>
        <end position="114"/>
    </location>
</feature>
<evidence type="ECO:0000313" key="12">
    <source>
        <dbReference type="EMBL" id="KAK1921246.1"/>
    </source>
</evidence>
<evidence type="ECO:0000256" key="2">
    <source>
        <dbReference type="ARBA" id="ARBA00022618"/>
    </source>
</evidence>
<dbReference type="InterPro" id="IPR051031">
    <property type="entry name" value="RING-box_E3_Ubiquitin_Ligase"/>
</dbReference>
<keyword evidence="7" id="KW-0862">Zinc</keyword>
<dbReference type="AlphaFoldDB" id="A0AAD9CY38"/>
<name>A0AAD9CY38_PAPLA</name>
<evidence type="ECO:0000256" key="6">
    <source>
        <dbReference type="ARBA" id="ARBA00022786"/>
    </source>
</evidence>
<evidence type="ECO:0000256" key="8">
    <source>
        <dbReference type="ARBA" id="ARBA00023306"/>
    </source>
</evidence>
<dbReference type="InterPro" id="IPR013083">
    <property type="entry name" value="Znf_RING/FYVE/PHD"/>
</dbReference>
<evidence type="ECO:0000313" key="13">
    <source>
        <dbReference type="Proteomes" id="UP001182556"/>
    </source>
</evidence>
<keyword evidence="4 9" id="KW-0863">Zinc-finger</keyword>
<keyword evidence="3" id="KW-0479">Metal-binding</keyword>
<accession>A0AAD9CY38</accession>
<dbReference type="GO" id="GO:0097602">
    <property type="term" value="F:cullin family protein binding"/>
    <property type="evidence" value="ECO:0007669"/>
    <property type="project" value="InterPro"/>
</dbReference>
<feature type="domain" description="RING-type" evidence="11">
    <location>
        <begin position="59"/>
        <end position="102"/>
    </location>
</feature>